<organism evidence="2 3">
    <name type="scientific">Achaetomium macrosporum</name>
    <dbReference type="NCBI Taxonomy" id="79813"/>
    <lineage>
        <taxon>Eukaryota</taxon>
        <taxon>Fungi</taxon>
        <taxon>Dikarya</taxon>
        <taxon>Ascomycota</taxon>
        <taxon>Pezizomycotina</taxon>
        <taxon>Sordariomycetes</taxon>
        <taxon>Sordariomycetidae</taxon>
        <taxon>Sordariales</taxon>
        <taxon>Chaetomiaceae</taxon>
        <taxon>Achaetomium</taxon>
    </lineage>
</organism>
<dbReference type="EMBL" id="MU860485">
    <property type="protein sequence ID" value="KAK4233746.1"/>
    <property type="molecule type" value="Genomic_DNA"/>
</dbReference>
<reference evidence="2" key="1">
    <citation type="journal article" date="2023" name="Mol. Phylogenet. Evol.">
        <title>Genome-scale phylogeny and comparative genomics of the fungal order Sordariales.</title>
        <authorList>
            <person name="Hensen N."/>
            <person name="Bonometti L."/>
            <person name="Westerberg I."/>
            <person name="Brannstrom I.O."/>
            <person name="Guillou S."/>
            <person name="Cros-Aarteil S."/>
            <person name="Calhoun S."/>
            <person name="Haridas S."/>
            <person name="Kuo A."/>
            <person name="Mondo S."/>
            <person name="Pangilinan J."/>
            <person name="Riley R."/>
            <person name="LaButti K."/>
            <person name="Andreopoulos B."/>
            <person name="Lipzen A."/>
            <person name="Chen C."/>
            <person name="Yan M."/>
            <person name="Daum C."/>
            <person name="Ng V."/>
            <person name="Clum A."/>
            <person name="Steindorff A."/>
            <person name="Ohm R.A."/>
            <person name="Martin F."/>
            <person name="Silar P."/>
            <person name="Natvig D.O."/>
            <person name="Lalanne C."/>
            <person name="Gautier V."/>
            <person name="Ament-Velasquez S.L."/>
            <person name="Kruys A."/>
            <person name="Hutchinson M.I."/>
            <person name="Powell A.J."/>
            <person name="Barry K."/>
            <person name="Miller A.N."/>
            <person name="Grigoriev I.V."/>
            <person name="Debuchy R."/>
            <person name="Gladieux P."/>
            <person name="Hiltunen Thoren M."/>
            <person name="Johannesson H."/>
        </authorList>
    </citation>
    <scope>NUCLEOTIDE SEQUENCE</scope>
    <source>
        <strain evidence="2">CBS 532.94</strain>
    </source>
</reference>
<sequence>MQPQRPGFPQFVRLPSEIQDMIFAEAIQRPNIHIVKACRVLIHDNYNANWSLSFSPVPKRQDKSGYRWLADLARVCLRARATVLRATRSHQNKLPFKSLSARIDGNEDLVLVEFATSRSPTLGHLHPLDQLHACRFDEDRVRRQLDMVKKIALKYSWRHPTAIERNCNFRCRNPNPFHVLHNGWRMCPREVFGFLNCLPKLHEVYIILEPQNSRDQQRMLSTYIRNFFTLPPTSPTRLNFAVFHASEGCYIELHPSLCYEWCQDLQNFHPFFLDDHGPVSAMLDVLRTKDFLADTTPGLQPNAQSAFGFRVPPYRMSRAERERLVCKLLVAVPEAEKHGWEGEMGRRVRAFFRA</sequence>
<reference evidence="2" key="2">
    <citation type="submission" date="2023-05" db="EMBL/GenBank/DDBJ databases">
        <authorList>
            <consortium name="Lawrence Berkeley National Laboratory"/>
            <person name="Steindorff A."/>
            <person name="Hensen N."/>
            <person name="Bonometti L."/>
            <person name="Westerberg I."/>
            <person name="Brannstrom I.O."/>
            <person name="Guillou S."/>
            <person name="Cros-Aarteil S."/>
            <person name="Calhoun S."/>
            <person name="Haridas S."/>
            <person name="Kuo A."/>
            <person name="Mondo S."/>
            <person name="Pangilinan J."/>
            <person name="Riley R."/>
            <person name="Labutti K."/>
            <person name="Andreopoulos B."/>
            <person name="Lipzen A."/>
            <person name="Chen C."/>
            <person name="Yanf M."/>
            <person name="Daum C."/>
            <person name="Ng V."/>
            <person name="Clum A."/>
            <person name="Ohm R."/>
            <person name="Martin F."/>
            <person name="Silar P."/>
            <person name="Natvig D."/>
            <person name="Lalanne C."/>
            <person name="Gautier V."/>
            <person name="Ament-Velasquez S.L."/>
            <person name="Kruys A."/>
            <person name="Hutchinson M.I."/>
            <person name="Powell A.J."/>
            <person name="Barry K."/>
            <person name="Miller A.N."/>
            <person name="Grigoriev I.V."/>
            <person name="Debuchy R."/>
            <person name="Gladieux P."/>
            <person name="Thoren M.H."/>
            <person name="Johannesson H."/>
        </authorList>
    </citation>
    <scope>NUCLEOTIDE SEQUENCE</scope>
    <source>
        <strain evidence="2">CBS 532.94</strain>
    </source>
</reference>
<name>A0AAN7H3V9_9PEZI</name>
<accession>A0AAN7H3V9</accession>
<protein>
    <recommendedName>
        <fullName evidence="1">2EXR domain-containing protein</fullName>
    </recommendedName>
</protein>
<comment type="caution">
    <text evidence="2">The sequence shown here is derived from an EMBL/GenBank/DDBJ whole genome shotgun (WGS) entry which is preliminary data.</text>
</comment>
<dbReference type="Proteomes" id="UP001303760">
    <property type="component" value="Unassembled WGS sequence"/>
</dbReference>
<dbReference type="InterPro" id="IPR045518">
    <property type="entry name" value="2EXR"/>
</dbReference>
<evidence type="ECO:0000313" key="2">
    <source>
        <dbReference type="EMBL" id="KAK4233746.1"/>
    </source>
</evidence>
<evidence type="ECO:0000259" key="1">
    <source>
        <dbReference type="Pfam" id="PF20150"/>
    </source>
</evidence>
<keyword evidence="3" id="KW-1185">Reference proteome</keyword>
<evidence type="ECO:0000313" key="3">
    <source>
        <dbReference type="Proteomes" id="UP001303760"/>
    </source>
</evidence>
<dbReference type="AlphaFoldDB" id="A0AAN7H3V9"/>
<feature type="domain" description="2EXR" evidence="1">
    <location>
        <begin position="8"/>
        <end position="91"/>
    </location>
</feature>
<gene>
    <name evidence="2" type="ORF">C8A03DRAFT_19229</name>
</gene>
<proteinExistence type="predicted"/>
<dbReference type="Pfam" id="PF20150">
    <property type="entry name" value="2EXR"/>
    <property type="match status" value="1"/>
</dbReference>